<organism evidence="1 2">
    <name type="scientific">Mycena venus</name>
    <dbReference type="NCBI Taxonomy" id="2733690"/>
    <lineage>
        <taxon>Eukaryota</taxon>
        <taxon>Fungi</taxon>
        <taxon>Dikarya</taxon>
        <taxon>Basidiomycota</taxon>
        <taxon>Agaricomycotina</taxon>
        <taxon>Agaricomycetes</taxon>
        <taxon>Agaricomycetidae</taxon>
        <taxon>Agaricales</taxon>
        <taxon>Marasmiineae</taxon>
        <taxon>Mycenaceae</taxon>
        <taxon>Mycena</taxon>
    </lineage>
</organism>
<reference evidence="1" key="1">
    <citation type="submission" date="2020-05" db="EMBL/GenBank/DDBJ databases">
        <title>Mycena genomes resolve the evolution of fungal bioluminescence.</title>
        <authorList>
            <person name="Tsai I.J."/>
        </authorList>
    </citation>
    <scope>NUCLEOTIDE SEQUENCE</scope>
    <source>
        <strain evidence="1">CCC161011</strain>
    </source>
</reference>
<keyword evidence="2" id="KW-1185">Reference proteome</keyword>
<dbReference type="Gene3D" id="3.80.10.10">
    <property type="entry name" value="Ribonuclease Inhibitor"/>
    <property type="match status" value="1"/>
</dbReference>
<proteinExistence type="predicted"/>
<dbReference type="SUPFAM" id="SSF52047">
    <property type="entry name" value="RNI-like"/>
    <property type="match status" value="1"/>
</dbReference>
<dbReference type="OrthoDB" id="3031760at2759"/>
<evidence type="ECO:0000313" key="1">
    <source>
        <dbReference type="EMBL" id="KAF7356492.1"/>
    </source>
</evidence>
<dbReference type="EMBL" id="JACAZI010000007">
    <property type="protein sequence ID" value="KAF7356492.1"/>
    <property type="molecule type" value="Genomic_DNA"/>
</dbReference>
<accession>A0A8H6YCA4</accession>
<name>A0A8H6YCA4_9AGAR</name>
<dbReference type="AlphaFoldDB" id="A0A8H6YCA4"/>
<comment type="caution">
    <text evidence="1">The sequence shown here is derived from an EMBL/GenBank/DDBJ whole genome shotgun (WGS) entry which is preliminary data.</text>
</comment>
<evidence type="ECO:0008006" key="3">
    <source>
        <dbReference type="Google" id="ProtNLM"/>
    </source>
</evidence>
<dbReference type="InterPro" id="IPR032675">
    <property type="entry name" value="LRR_dom_sf"/>
</dbReference>
<gene>
    <name evidence="1" type="ORF">MVEN_00982300</name>
</gene>
<sequence>MSSQNGPGPPTLFNHEMHRSLCIPEIVDLIFTELQCGFSSDVDRNENLGRRDFAALARTCQRFRDPALDFLWREQETLINLLKCLPSYLWEESVHPEFRSRVFRITGPVCAADWAKPLTYALRIQTLDLKSGHVHDQDSNLFELISSGLPRDYLCPNLKRISWQYQGNDILFPYIRLFLGPKVVDATILLPNSGSHTSSLSGLALRFRDLKQLSLYTISPRHDSMLFSAVSKIALRLERIEAVIFDQLDRAAIEHLSQLPYLRFLNLNTIFGHSAHLCAETGHHPFPALRDLYFCDTTIDIATEFLDFLSDCCLQTLYVATAVSATKFQTGQMYIALARRLSHTALRTLRVELPHNYQLPGALEGGITNYVIDGRVLSALFCFSNLTELTLRPPAGFDIDDAVAWDMARAWPKLKSLHLEASHVHHPPSMSLHALRAFAKHCDDLADLTITIDASTVAPVDNSPEMRISQSTLTSFNVNKSPITDPLIVAPFISSLFPNLQEYRYPRALDVDRSGGRK</sequence>
<dbReference type="Proteomes" id="UP000620124">
    <property type="component" value="Unassembled WGS sequence"/>
</dbReference>
<protein>
    <recommendedName>
        <fullName evidence="3">F-box domain-containing protein</fullName>
    </recommendedName>
</protein>
<evidence type="ECO:0000313" key="2">
    <source>
        <dbReference type="Proteomes" id="UP000620124"/>
    </source>
</evidence>